<accession>K1XI84</accession>
<sequence length="148" mass="15661">MRSETSTPGVRSKTSTLGVKKILSFLFLSVLFFSFSSVFANCELRGDDIAGSLRGCAPTGSVTSDDYSLTWGAREKVIRITNQIIIAGSILSVGGVVFAAILYIGALGDAEKVKKAKTSLQFAIAGFAVMLLSFPIVNAIINLIYSLG</sequence>
<keyword evidence="1" id="KW-0472">Membrane</keyword>
<dbReference type="AlphaFoldDB" id="K1XI84"/>
<keyword evidence="1" id="KW-0812">Transmembrane</keyword>
<proteinExistence type="predicted"/>
<dbReference type="EMBL" id="AMFJ01034174">
    <property type="protein sequence ID" value="EKD30045.1"/>
    <property type="molecule type" value="Genomic_DNA"/>
</dbReference>
<evidence type="ECO:0000313" key="2">
    <source>
        <dbReference type="EMBL" id="EKD30045.1"/>
    </source>
</evidence>
<feature type="transmembrane region" description="Helical" evidence="1">
    <location>
        <begin position="120"/>
        <end position="145"/>
    </location>
</feature>
<name>K1XI84_9BACT</name>
<gene>
    <name evidence="2" type="ORF">ACD_78C00174G0004</name>
</gene>
<protein>
    <submittedName>
        <fullName evidence="2">Uncharacterized protein</fullName>
    </submittedName>
</protein>
<keyword evidence="1" id="KW-1133">Transmembrane helix</keyword>
<comment type="caution">
    <text evidence="2">The sequence shown here is derived from an EMBL/GenBank/DDBJ whole genome shotgun (WGS) entry which is preliminary data.</text>
</comment>
<feature type="transmembrane region" description="Helical" evidence="1">
    <location>
        <begin position="84"/>
        <end position="108"/>
    </location>
</feature>
<organism evidence="2">
    <name type="scientific">uncultured bacterium</name>
    <name type="common">gcode 4</name>
    <dbReference type="NCBI Taxonomy" id="1234023"/>
    <lineage>
        <taxon>Bacteria</taxon>
        <taxon>environmental samples</taxon>
    </lineage>
</organism>
<reference evidence="2" key="1">
    <citation type="journal article" date="2012" name="Science">
        <title>Fermentation, hydrogen, and sulfur metabolism in multiple uncultivated bacterial phyla.</title>
        <authorList>
            <person name="Wrighton K.C."/>
            <person name="Thomas B.C."/>
            <person name="Sharon I."/>
            <person name="Miller C.S."/>
            <person name="Castelle C.J."/>
            <person name="VerBerkmoes N.C."/>
            <person name="Wilkins M.J."/>
            <person name="Hettich R.L."/>
            <person name="Lipton M.S."/>
            <person name="Williams K.H."/>
            <person name="Long P.E."/>
            <person name="Banfield J.F."/>
        </authorList>
    </citation>
    <scope>NUCLEOTIDE SEQUENCE [LARGE SCALE GENOMIC DNA]</scope>
</reference>
<evidence type="ECO:0000256" key="1">
    <source>
        <dbReference type="SAM" id="Phobius"/>
    </source>
</evidence>